<evidence type="ECO:0000256" key="1">
    <source>
        <dbReference type="SAM" id="MobiDB-lite"/>
    </source>
</evidence>
<organism evidence="2 3">
    <name type="scientific">Actinomadura logoneensis</name>
    <dbReference type="NCBI Taxonomy" id="2293572"/>
    <lineage>
        <taxon>Bacteria</taxon>
        <taxon>Bacillati</taxon>
        <taxon>Actinomycetota</taxon>
        <taxon>Actinomycetes</taxon>
        <taxon>Streptosporangiales</taxon>
        <taxon>Thermomonosporaceae</taxon>
        <taxon>Actinomadura</taxon>
    </lineage>
</organism>
<dbReference type="AlphaFoldDB" id="A0A372JRV1"/>
<dbReference type="EMBL" id="QURH01000099">
    <property type="protein sequence ID" value="RFU42737.1"/>
    <property type="molecule type" value="Genomic_DNA"/>
</dbReference>
<feature type="region of interest" description="Disordered" evidence="1">
    <location>
        <begin position="1"/>
        <end position="20"/>
    </location>
</feature>
<dbReference type="PANTHER" id="PTHR47691:SF3">
    <property type="entry name" value="HTH-TYPE TRANSCRIPTIONAL REGULATOR RV0890C-RELATED"/>
    <property type="match status" value="1"/>
</dbReference>
<dbReference type="Proteomes" id="UP000261811">
    <property type="component" value="Unassembled WGS sequence"/>
</dbReference>
<feature type="region of interest" description="Disordered" evidence="1">
    <location>
        <begin position="122"/>
        <end position="147"/>
    </location>
</feature>
<accession>A0A372JRV1</accession>
<evidence type="ECO:0000313" key="3">
    <source>
        <dbReference type="Proteomes" id="UP000261811"/>
    </source>
</evidence>
<reference evidence="2 3" key="1">
    <citation type="submission" date="2018-08" db="EMBL/GenBank/DDBJ databases">
        <title>Actinomadura jelena sp. nov., a novel Actinomycete isolated from soil in Chad.</title>
        <authorList>
            <person name="Shi L."/>
        </authorList>
    </citation>
    <scope>NUCLEOTIDE SEQUENCE [LARGE SCALE GENOMIC DNA]</scope>
    <source>
        <strain evidence="2 3">NEAU-G17</strain>
    </source>
</reference>
<keyword evidence="3" id="KW-1185">Reference proteome</keyword>
<dbReference type="SUPFAM" id="SSF48452">
    <property type="entry name" value="TPR-like"/>
    <property type="match status" value="2"/>
</dbReference>
<name>A0A372JRV1_9ACTN</name>
<feature type="region of interest" description="Disordered" evidence="1">
    <location>
        <begin position="292"/>
        <end position="313"/>
    </location>
</feature>
<gene>
    <name evidence="2" type="ORF">DZF91_04805</name>
</gene>
<proteinExistence type="predicted"/>
<dbReference type="InterPro" id="IPR011990">
    <property type="entry name" value="TPR-like_helical_dom_sf"/>
</dbReference>
<dbReference type="InterPro" id="IPR027417">
    <property type="entry name" value="P-loop_NTPase"/>
</dbReference>
<dbReference type="Gene3D" id="1.25.40.10">
    <property type="entry name" value="Tetratricopeptide repeat domain"/>
    <property type="match status" value="1"/>
</dbReference>
<comment type="caution">
    <text evidence="2">The sequence shown here is derived from an EMBL/GenBank/DDBJ whole genome shotgun (WGS) entry which is preliminary data.</text>
</comment>
<evidence type="ECO:0000313" key="2">
    <source>
        <dbReference type="EMBL" id="RFU42737.1"/>
    </source>
</evidence>
<sequence>MGRMPRPGRRPLPVPDPGSPLGLFARDLRALRERAGDPSYQALAQQSGRLGSPYSATSLRNAASGRAVPSWELTRTFVRACAAFAREHPERADDRPHAWDEPVLLDAWQARWREAALHDALADAPSRSAPRDAPRSRPPRPLTRFVGRGSELDEGARLLGAARLVTLTGVGGVGKTRLALRLAETVADLFPGGVRWAELAALTAPEMVGHTVAAALGVPLEGRTPLDAVAEALGPRAPDGDVLLVLDNCEHLLDATAALCHALLQAVPNLRVLASSRQPLNVPGEHVLRVGPLPVPGDAPPPEHTDAHSNPLPEDAGCGAAVELFVDRAAAAVPGFRLTTENRAAVERLCRRLEGLPLALELAARWLRLLSVEELLERLDQRLNLLGAAGADRTAPARHRTLRAVFDWSHDLCPPEERLVWERLSVCADGVRLADAEALCADAGLGTTAGPGTDGGLGASAVLDAIAGLVDKSLLLRVESGDRTRLRMLETVRLYGRECLAASRREADARSRHRAHYLGLARRAEAEYGTARQQSWLLRLTGEHANLRQALRTADGAEPGTFEGAFGLWLYWIAGGDIGEGAHWMRQLAERHPTPPDDASAPAWCRAMWTTAFLVRMHGDVESAESVIDRIDAVLAEHGARGADEGEWAGIAAATAQLRGLSALLLSDAEGTEKHSAAALRTAERPSMLTRQQALAQLGLAASMRGRHEEAARLIGRALEIAEASGESWHRSYLLWILAIEDIETGAPDRALRLLRSSLALKRRLGDRLGAATVSETLAGVLARCGDPRTAAVLMGAAQAAWQPAGAPQLWGFAALVEHRERAVAEVRRLLGRDAFERSHGEGGRAGLDRVLDAVLD</sequence>
<dbReference type="PANTHER" id="PTHR47691">
    <property type="entry name" value="REGULATOR-RELATED"/>
    <property type="match status" value="1"/>
</dbReference>
<protein>
    <submittedName>
        <fullName evidence="2">LuxR family transcriptional regulator</fullName>
    </submittedName>
</protein>
<dbReference type="Gene3D" id="3.40.50.300">
    <property type="entry name" value="P-loop containing nucleotide triphosphate hydrolases"/>
    <property type="match status" value="1"/>
</dbReference>
<dbReference type="SUPFAM" id="SSF52540">
    <property type="entry name" value="P-loop containing nucleoside triphosphate hydrolases"/>
    <property type="match status" value="1"/>
</dbReference>
<dbReference type="OrthoDB" id="3194665at2"/>
<dbReference type="RefSeq" id="WP_117356281.1">
    <property type="nucleotide sequence ID" value="NZ_QURH01000099.1"/>
</dbReference>
<dbReference type="PRINTS" id="PR00364">
    <property type="entry name" value="DISEASERSIST"/>
</dbReference>